<evidence type="ECO:0000313" key="3">
    <source>
        <dbReference type="EMBL" id="AJW28950.1"/>
    </source>
</evidence>
<dbReference type="OrthoDB" id="9802489at2"/>
<dbReference type="InterPro" id="IPR029032">
    <property type="entry name" value="AhpD-like"/>
</dbReference>
<dbReference type="CDD" id="cd02233">
    <property type="entry name" value="cupin_HNL-like"/>
    <property type="match status" value="1"/>
</dbReference>
<sequence length="360" mass="39623">MQTLLNEKQQSVISIATFTANGDMARLEPAFNDGLNSGLTINEIKEILVQMYAYAGFPRSLNALSAFMAVTQARCQKGIRDETGNPATPLPDGWNSLESGSINQSKLVGQPVVGAVFEFAPAIDQFLKAHLFGDIFQRDVLDWQTRELATISALAAMQGVNSQLESHYTISLNNGLTPEQLWDFTNILTIKCESAMAANAREVLHRLLVKLNREIPSENTNTGNIMSEKFVGNGIFPKGPKNEAYAQYFQGTSYLNMLSTTGVTIGNVVFEPGCRNNWHIHHKGGQILLVTGGRGWYQEWDQPARPLVAGDVVNIPPGTKHWHGAAKDSWFAHIAVEVPANGSSNEWLESVDNEHYNLLP</sequence>
<gene>
    <name evidence="3" type="ORF">Z042_26190</name>
</gene>
<dbReference type="Pfam" id="PF02627">
    <property type="entry name" value="CMD"/>
    <property type="match status" value="2"/>
</dbReference>
<organism evidence="3 4">
    <name type="scientific">Chania multitudinisentens RB-25</name>
    <dbReference type="NCBI Taxonomy" id="1441930"/>
    <lineage>
        <taxon>Bacteria</taxon>
        <taxon>Pseudomonadati</taxon>
        <taxon>Pseudomonadota</taxon>
        <taxon>Gammaproteobacteria</taxon>
        <taxon>Enterobacterales</taxon>
        <taxon>Yersiniaceae</taxon>
        <taxon>Chania</taxon>
    </lineage>
</organism>
<feature type="domain" description="Carboxymuconolactone decarboxylase-like" evidence="1">
    <location>
        <begin position="5"/>
        <end position="66"/>
    </location>
</feature>
<reference evidence="3 4" key="1">
    <citation type="submission" date="2014-01" db="EMBL/GenBank/DDBJ databases">
        <title>Isolation of Serratia multitudinisentens RB-25 from Ex-Landfill site.</title>
        <authorList>
            <person name="Robson E.H.J."/>
        </authorList>
    </citation>
    <scope>NUCLEOTIDE SEQUENCE [LARGE SCALE GENOMIC DNA]</scope>
    <source>
        <strain evidence="3 4">RB-25</strain>
    </source>
</reference>
<dbReference type="STRING" id="1441930.Z042_26190"/>
<dbReference type="Gene3D" id="2.60.120.10">
    <property type="entry name" value="Jelly Rolls"/>
    <property type="match status" value="1"/>
</dbReference>
<dbReference type="GO" id="GO:0051920">
    <property type="term" value="F:peroxiredoxin activity"/>
    <property type="evidence" value="ECO:0007669"/>
    <property type="project" value="InterPro"/>
</dbReference>
<protein>
    <submittedName>
        <fullName evidence="3">Carboxymuconolactone decarboxylase</fullName>
    </submittedName>
</protein>
<evidence type="ECO:0000259" key="2">
    <source>
        <dbReference type="Pfam" id="PF07883"/>
    </source>
</evidence>
<dbReference type="Proteomes" id="UP000019030">
    <property type="component" value="Chromosome"/>
</dbReference>
<evidence type="ECO:0000259" key="1">
    <source>
        <dbReference type="Pfam" id="PF02627"/>
    </source>
</evidence>
<dbReference type="KEGG" id="sfo:Z042_26190"/>
<proteinExistence type="predicted"/>
<dbReference type="InterPro" id="IPR013096">
    <property type="entry name" value="Cupin_2"/>
</dbReference>
<dbReference type="InterPro" id="IPR011051">
    <property type="entry name" value="RmlC_Cupin_sf"/>
</dbReference>
<dbReference type="Gene3D" id="1.20.1290.10">
    <property type="entry name" value="AhpD-like"/>
    <property type="match status" value="1"/>
</dbReference>
<reference evidence="3 4" key="2">
    <citation type="submission" date="2015-03" db="EMBL/GenBank/DDBJ databases">
        <authorList>
            <person name="Chan K.-G."/>
        </authorList>
    </citation>
    <scope>NUCLEOTIDE SEQUENCE [LARGE SCALE GENOMIC DNA]</scope>
    <source>
        <strain evidence="3 4">RB-25</strain>
    </source>
</reference>
<accession>A0A0D4ZY81</accession>
<dbReference type="AlphaFoldDB" id="A0A0D4ZY81"/>
<dbReference type="InterPro" id="IPR014710">
    <property type="entry name" value="RmlC-like_jellyroll"/>
</dbReference>
<dbReference type="PANTHER" id="PTHR43698:SF1">
    <property type="entry name" value="BLL4564 PROTEIN"/>
    <property type="match status" value="1"/>
</dbReference>
<dbReference type="EMBL" id="CP007044">
    <property type="protein sequence ID" value="AJW28950.1"/>
    <property type="molecule type" value="Genomic_DNA"/>
</dbReference>
<dbReference type="SUPFAM" id="SSF51182">
    <property type="entry name" value="RmlC-like cupins"/>
    <property type="match status" value="1"/>
</dbReference>
<dbReference type="Pfam" id="PF07883">
    <property type="entry name" value="Cupin_2"/>
    <property type="match status" value="1"/>
</dbReference>
<name>A0A0D4ZY81_9GAMM</name>
<feature type="domain" description="Cupin type-2" evidence="2">
    <location>
        <begin position="268"/>
        <end position="328"/>
    </location>
</feature>
<evidence type="ECO:0000313" key="4">
    <source>
        <dbReference type="Proteomes" id="UP000019030"/>
    </source>
</evidence>
<dbReference type="InterPro" id="IPR047263">
    <property type="entry name" value="HNL-like_cupin"/>
</dbReference>
<feature type="domain" description="Carboxymuconolactone decarboxylase-like" evidence="1">
    <location>
        <begin position="121"/>
        <end position="204"/>
    </location>
</feature>
<keyword evidence="4" id="KW-1185">Reference proteome</keyword>
<dbReference type="HOGENOM" id="CLU_064450_0_0_6"/>
<dbReference type="InterPro" id="IPR003779">
    <property type="entry name" value="CMD-like"/>
</dbReference>
<dbReference type="SUPFAM" id="SSF69118">
    <property type="entry name" value="AhpD-like"/>
    <property type="match status" value="1"/>
</dbReference>
<dbReference type="PANTHER" id="PTHR43698">
    <property type="entry name" value="RIBD C-TERMINAL DOMAIN CONTAINING PROTEIN"/>
    <property type="match status" value="1"/>
</dbReference>